<evidence type="ECO:0000313" key="2">
    <source>
        <dbReference type="EMBL" id="AKU09177.1"/>
    </source>
</evidence>
<evidence type="ECO:0000256" key="1">
    <source>
        <dbReference type="SAM" id="Phobius"/>
    </source>
</evidence>
<reference evidence="3" key="1">
    <citation type="journal article" date="2015" name="J. Biotechnol.">
        <title>Complete genome sequence of Haloferax gibbonsii strain ARA6, a potential producer of polyhydroxyalkanoates and halocins isolated from Araruama, Rio de Janeiro, Brasil.</title>
        <authorList>
            <person name="Pinto L.H."/>
            <person name="D'Alincourt Carvalho-Assef A.P."/>
            <person name="Vieira R.P."/>
            <person name="Clementino M.M."/>
            <person name="Albano R.M."/>
        </authorList>
    </citation>
    <scope>NUCLEOTIDE SEQUENCE [LARGE SCALE GENOMIC DNA]</scope>
    <source>
        <strain evidence="3">ARA6</strain>
        <plasmid evidence="3">Plasmid pHG1</plasmid>
    </source>
</reference>
<dbReference type="AlphaFoldDB" id="A0A0K1IXB2"/>
<dbReference type="EMBL" id="CP011948">
    <property type="protein sequence ID" value="AKU09177.1"/>
    <property type="molecule type" value="Genomic_DNA"/>
</dbReference>
<keyword evidence="2" id="KW-0614">Plasmid</keyword>
<dbReference type="KEGG" id="hgi:ABY42_15315"/>
<dbReference type="InterPro" id="IPR040493">
    <property type="entry name" value="DUF5518"/>
</dbReference>
<feature type="transmembrane region" description="Helical" evidence="1">
    <location>
        <begin position="98"/>
        <end position="119"/>
    </location>
</feature>
<keyword evidence="1" id="KW-0812">Transmembrane</keyword>
<gene>
    <name evidence="2" type="ORF">ABY42_15315</name>
</gene>
<dbReference type="Pfam" id="PF17647">
    <property type="entry name" value="DUF5518"/>
    <property type="match status" value="1"/>
</dbReference>
<evidence type="ECO:0000313" key="3">
    <source>
        <dbReference type="Proteomes" id="UP000066124"/>
    </source>
</evidence>
<dbReference type="RefSeq" id="WP_049904869.1">
    <property type="nucleotide sequence ID" value="NZ_CP011948.1"/>
</dbReference>
<accession>A0A0K1IXB2</accession>
<evidence type="ECO:0008006" key="4">
    <source>
        <dbReference type="Google" id="ProtNLM"/>
    </source>
</evidence>
<dbReference type="GeneID" id="25247349"/>
<proteinExistence type="predicted"/>
<feature type="transmembrane region" description="Helical" evidence="1">
    <location>
        <begin position="71"/>
        <end position="92"/>
    </location>
</feature>
<dbReference type="Proteomes" id="UP000066124">
    <property type="component" value="Plasmid pHG1"/>
</dbReference>
<organism evidence="2 3">
    <name type="scientific">Haloferax gibbonsii</name>
    <dbReference type="NCBI Taxonomy" id="35746"/>
    <lineage>
        <taxon>Archaea</taxon>
        <taxon>Methanobacteriati</taxon>
        <taxon>Methanobacteriota</taxon>
        <taxon>Stenosarchaea group</taxon>
        <taxon>Halobacteria</taxon>
        <taxon>Halobacteriales</taxon>
        <taxon>Haloferacaceae</taxon>
        <taxon>Haloferax</taxon>
    </lineage>
</organism>
<name>A0A0K1IXB2_HALGI</name>
<feature type="transmembrane region" description="Helical" evidence="1">
    <location>
        <begin position="40"/>
        <end position="59"/>
    </location>
</feature>
<feature type="transmembrane region" description="Helical" evidence="1">
    <location>
        <begin position="12"/>
        <end position="34"/>
    </location>
</feature>
<geneLocation type="plasmid" evidence="2 3">
    <name>pHG1</name>
</geneLocation>
<dbReference type="PATRIC" id="fig|35746.4.peg.3294"/>
<sequence>MVSTPRFRTLPPAWKSALIGVIASLPVIAVVNWLPESESTVGAGMMVFGAFIAGAVAALSSADPDAAGLRAGLLGGVLELLVFAATAGTTAAWPPSRIAFFGLAGGVVLCLASMFGLGCGRVGGWTVRTVASRWNPTASTS</sequence>
<keyword evidence="1" id="KW-1133">Transmembrane helix</keyword>
<protein>
    <recommendedName>
        <fullName evidence="4">DUF5518 domain-containing protein</fullName>
    </recommendedName>
</protein>
<keyword evidence="1" id="KW-0472">Membrane</keyword>